<evidence type="ECO:0000256" key="5">
    <source>
        <dbReference type="ARBA" id="ARBA00023002"/>
    </source>
</evidence>
<evidence type="ECO:0000256" key="3">
    <source>
        <dbReference type="ARBA" id="ARBA00022617"/>
    </source>
</evidence>
<keyword evidence="3" id="KW-0349">Heme</keyword>
<dbReference type="PRINTS" id="PR00359">
    <property type="entry name" value="BP450"/>
</dbReference>
<keyword evidence="4" id="KW-0479">Metal-binding</keyword>
<dbReference type="PANTHER" id="PTHR46696">
    <property type="entry name" value="P450, PUTATIVE (EUROFUNG)-RELATED"/>
    <property type="match status" value="1"/>
</dbReference>
<dbReference type="InterPro" id="IPR002397">
    <property type="entry name" value="Cyt_P450_B"/>
</dbReference>
<dbReference type="Pfam" id="PF00067">
    <property type="entry name" value="p450"/>
    <property type="match status" value="1"/>
</dbReference>
<dbReference type="PRINTS" id="PR00385">
    <property type="entry name" value="P450"/>
</dbReference>
<keyword evidence="10" id="KW-1185">Reference proteome</keyword>
<dbReference type="Proteomes" id="UP001500888">
    <property type="component" value="Unassembled WGS sequence"/>
</dbReference>
<dbReference type="RefSeq" id="WP_344933669.1">
    <property type="nucleotide sequence ID" value="NZ_BAAAZR010000001.1"/>
</dbReference>
<dbReference type="Gene3D" id="1.10.630.10">
    <property type="entry name" value="Cytochrome P450"/>
    <property type="match status" value="1"/>
</dbReference>
<evidence type="ECO:0000313" key="10">
    <source>
        <dbReference type="Proteomes" id="UP001500888"/>
    </source>
</evidence>
<dbReference type="SUPFAM" id="SSF48264">
    <property type="entry name" value="Cytochrome P450"/>
    <property type="match status" value="1"/>
</dbReference>
<protein>
    <submittedName>
        <fullName evidence="9">Cytochrome P450</fullName>
    </submittedName>
</protein>
<dbReference type="EMBL" id="BAAAZR010000001">
    <property type="protein sequence ID" value="GAA3789420.1"/>
    <property type="molecule type" value="Genomic_DNA"/>
</dbReference>
<comment type="similarity">
    <text evidence="2">Belongs to the cytochrome P450 family.</text>
</comment>
<gene>
    <name evidence="9" type="ORF">GCM10022226_05120</name>
</gene>
<keyword evidence="6" id="KW-0408">Iron</keyword>
<feature type="region of interest" description="Disordered" evidence="8">
    <location>
        <begin position="59"/>
        <end position="81"/>
    </location>
</feature>
<evidence type="ECO:0000256" key="4">
    <source>
        <dbReference type="ARBA" id="ARBA00022723"/>
    </source>
</evidence>
<sequence>MSDLPQLPFPRSNPLDVPPAYHELRRQAPLSRVRTQAGDEAWLVTGYHEVRRLLADDRLGRSHPEPGNAPRISGSALLGGPRGDYATEKAEHERMRRLLAPAFSARRMKSLTDHIQFLVDDLLDQVATMTPPVDLHERFSFPLPVLVICELLGVPYEDRERFRALSDGMTNMNDPLASATAMEELSAYIHALVVEKRRNPAEDVLSDLANMDAEDKEIADLGAGLLFAGHETTVNRIDYGVVFLLSDLTQRDALASDPSLAPAVVEEILRMASPSDHGLVRYAKADIEFAGVTIEAGEAVLLLPGAANRDEGVFAEPDVFDIARETGDPHVAFGYAQHHCIGANLARVELQVVFGTLFQWFPTLELATPLQRLRTRTGRLTGGFIELPVTW</sequence>
<proteinExistence type="inferred from homology"/>
<dbReference type="InterPro" id="IPR001128">
    <property type="entry name" value="Cyt_P450"/>
</dbReference>
<comment type="caution">
    <text evidence="9">The sequence shown here is derived from an EMBL/GenBank/DDBJ whole genome shotgun (WGS) entry which is preliminary data.</text>
</comment>
<name>A0ABP7HHY2_9ACTN</name>
<dbReference type="PANTHER" id="PTHR46696:SF5">
    <property type="entry name" value="CYTOCHROME P450 BJ-1"/>
    <property type="match status" value="1"/>
</dbReference>
<evidence type="ECO:0000256" key="2">
    <source>
        <dbReference type="ARBA" id="ARBA00010617"/>
    </source>
</evidence>
<dbReference type="InterPro" id="IPR036396">
    <property type="entry name" value="Cyt_P450_sf"/>
</dbReference>
<evidence type="ECO:0000256" key="6">
    <source>
        <dbReference type="ARBA" id="ARBA00023004"/>
    </source>
</evidence>
<comment type="cofactor">
    <cofactor evidence="1">
        <name>heme</name>
        <dbReference type="ChEBI" id="CHEBI:30413"/>
    </cofactor>
</comment>
<accession>A0ABP7HHY2</accession>
<evidence type="ECO:0000256" key="1">
    <source>
        <dbReference type="ARBA" id="ARBA00001971"/>
    </source>
</evidence>
<evidence type="ECO:0000256" key="8">
    <source>
        <dbReference type="SAM" id="MobiDB-lite"/>
    </source>
</evidence>
<evidence type="ECO:0000313" key="9">
    <source>
        <dbReference type="EMBL" id="GAA3789420.1"/>
    </source>
</evidence>
<keyword evidence="7" id="KW-0503">Monooxygenase</keyword>
<evidence type="ECO:0000256" key="7">
    <source>
        <dbReference type="ARBA" id="ARBA00023033"/>
    </source>
</evidence>
<keyword evidence="5" id="KW-0560">Oxidoreductase</keyword>
<reference evidence="10" key="1">
    <citation type="journal article" date="2019" name="Int. J. Syst. Evol. Microbiol.">
        <title>The Global Catalogue of Microorganisms (GCM) 10K type strain sequencing project: providing services to taxonomists for standard genome sequencing and annotation.</title>
        <authorList>
            <consortium name="The Broad Institute Genomics Platform"/>
            <consortium name="The Broad Institute Genome Sequencing Center for Infectious Disease"/>
            <person name="Wu L."/>
            <person name="Ma J."/>
        </authorList>
    </citation>
    <scope>NUCLEOTIDE SEQUENCE [LARGE SCALE GENOMIC DNA]</scope>
    <source>
        <strain evidence="10">JCM 16908</strain>
    </source>
</reference>
<organism evidence="9 10">
    <name type="scientific">Sphaerisporangium flaviroseum</name>
    <dbReference type="NCBI Taxonomy" id="509199"/>
    <lineage>
        <taxon>Bacteria</taxon>
        <taxon>Bacillati</taxon>
        <taxon>Actinomycetota</taxon>
        <taxon>Actinomycetes</taxon>
        <taxon>Streptosporangiales</taxon>
        <taxon>Streptosporangiaceae</taxon>
        <taxon>Sphaerisporangium</taxon>
    </lineage>
</organism>
<dbReference type="CDD" id="cd11031">
    <property type="entry name" value="Cyp158A-like"/>
    <property type="match status" value="1"/>
</dbReference>